<dbReference type="Proteomes" id="UP000325081">
    <property type="component" value="Unassembled WGS sequence"/>
</dbReference>
<sequence>MNIRSAAPTRRDTGNLPKFTSVSLTATFSSNLRTCALGGDKTNIENPTSSSTSQFMSNTPPICAVFLPVMEEENIVMLVEAFPNLGKIKLESALMTDDVLKAELLSVDILGRELSYDQLKRVPSRMGKMQVIKVGDVYALVETNSIFDGRRFRCRLTSRNKLKF</sequence>
<reference evidence="2" key="1">
    <citation type="journal article" date="2019" name="Curr. Biol.">
        <title>Genome Sequence of Striga asiatica Provides Insight into the Evolution of Plant Parasitism.</title>
        <authorList>
            <person name="Yoshida S."/>
            <person name="Kim S."/>
            <person name="Wafula E.K."/>
            <person name="Tanskanen J."/>
            <person name="Kim Y.M."/>
            <person name="Honaas L."/>
            <person name="Yang Z."/>
            <person name="Spallek T."/>
            <person name="Conn C.E."/>
            <person name="Ichihashi Y."/>
            <person name="Cheong K."/>
            <person name="Cui S."/>
            <person name="Der J.P."/>
            <person name="Gundlach H."/>
            <person name="Jiao Y."/>
            <person name="Hori C."/>
            <person name="Ishida J.K."/>
            <person name="Kasahara H."/>
            <person name="Kiba T."/>
            <person name="Kim M.S."/>
            <person name="Koo N."/>
            <person name="Laohavisit A."/>
            <person name="Lee Y.H."/>
            <person name="Lumba S."/>
            <person name="McCourt P."/>
            <person name="Mortimer J.C."/>
            <person name="Mutuku J.M."/>
            <person name="Nomura T."/>
            <person name="Sasaki-Sekimoto Y."/>
            <person name="Seto Y."/>
            <person name="Wang Y."/>
            <person name="Wakatake T."/>
            <person name="Sakakibara H."/>
            <person name="Demura T."/>
            <person name="Yamaguchi S."/>
            <person name="Yoneyama K."/>
            <person name="Manabe R.I."/>
            <person name="Nelson D.C."/>
            <person name="Schulman A.H."/>
            <person name="Timko M.P."/>
            <person name="dePamphilis C.W."/>
            <person name="Choi D."/>
            <person name="Shirasu K."/>
        </authorList>
    </citation>
    <scope>NUCLEOTIDE SEQUENCE [LARGE SCALE GENOMIC DNA]</scope>
    <source>
        <strain evidence="2">cv. UVA1</strain>
    </source>
</reference>
<protein>
    <submittedName>
        <fullName evidence="1">Chalcone synthase</fullName>
    </submittedName>
</protein>
<dbReference type="AlphaFoldDB" id="A0A5A7RGR7"/>
<keyword evidence="2" id="KW-1185">Reference proteome</keyword>
<gene>
    <name evidence="1" type="ORF">STAS_34048</name>
</gene>
<name>A0A5A7RGR7_STRAF</name>
<comment type="caution">
    <text evidence="1">The sequence shown here is derived from an EMBL/GenBank/DDBJ whole genome shotgun (WGS) entry which is preliminary data.</text>
</comment>
<dbReference type="EMBL" id="BKCP01012625">
    <property type="protein sequence ID" value="GER56328.1"/>
    <property type="molecule type" value="Genomic_DNA"/>
</dbReference>
<proteinExistence type="predicted"/>
<dbReference type="OrthoDB" id="929159at2759"/>
<accession>A0A5A7RGR7</accession>
<evidence type="ECO:0000313" key="1">
    <source>
        <dbReference type="EMBL" id="GER56328.1"/>
    </source>
</evidence>
<evidence type="ECO:0000313" key="2">
    <source>
        <dbReference type="Proteomes" id="UP000325081"/>
    </source>
</evidence>
<organism evidence="1 2">
    <name type="scientific">Striga asiatica</name>
    <name type="common">Asiatic witchweed</name>
    <name type="synonym">Buchnera asiatica</name>
    <dbReference type="NCBI Taxonomy" id="4170"/>
    <lineage>
        <taxon>Eukaryota</taxon>
        <taxon>Viridiplantae</taxon>
        <taxon>Streptophyta</taxon>
        <taxon>Embryophyta</taxon>
        <taxon>Tracheophyta</taxon>
        <taxon>Spermatophyta</taxon>
        <taxon>Magnoliopsida</taxon>
        <taxon>eudicotyledons</taxon>
        <taxon>Gunneridae</taxon>
        <taxon>Pentapetalae</taxon>
        <taxon>asterids</taxon>
        <taxon>lamiids</taxon>
        <taxon>Lamiales</taxon>
        <taxon>Orobanchaceae</taxon>
        <taxon>Buchnereae</taxon>
        <taxon>Striga</taxon>
    </lineage>
</organism>